<dbReference type="Proteomes" id="UP000499080">
    <property type="component" value="Unassembled WGS sequence"/>
</dbReference>
<dbReference type="EMBL" id="BGPR01000349">
    <property type="protein sequence ID" value="GBM14824.1"/>
    <property type="molecule type" value="Genomic_DNA"/>
</dbReference>
<evidence type="ECO:0000313" key="2">
    <source>
        <dbReference type="Proteomes" id="UP000499080"/>
    </source>
</evidence>
<dbReference type="AlphaFoldDB" id="A0A4Y2DG46"/>
<keyword evidence="2" id="KW-1185">Reference proteome</keyword>
<proteinExistence type="predicted"/>
<comment type="caution">
    <text evidence="1">The sequence shown here is derived from an EMBL/GenBank/DDBJ whole genome shotgun (WGS) entry which is preliminary data.</text>
</comment>
<reference evidence="1 2" key="1">
    <citation type="journal article" date="2019" name="Sci. Rep.">
        <title>Orb-weaving spider Araneus ventricosus genome elucidates the spidroin gene catalogue.</title>
        <authorList>
            <person name="Kono N."/>
            <person name="Nakamura H."/>
            <person name="Ohtoshi R."/>
            <person name="Moran D.A.P."/>
            <person name="Shinohara A."/>
            <person name="Yoshida Y."/>
            <person name="Fujiwara M."/>
            <person name="Mori M."/>
            <person name="Tomita M."/>
            <person name="Arakawa K."/>
        </authorList>
    </citation>
    <scope>NUCLEOTIDE SEQUENCE [LARGE SCALE GENOMIC DNA]</scope>
</reference>
<accession>A0A4Y2DG46</accession>
<gene>
    <name evidence="1" type="ORF">AVEN_255883_1</name>
</gene>
<name>A0A4Y2DG46_ARAVE</name>
<organism evidence="1 2">
    <name type="scientific">Araneus ventricosus</name>
    <name type="common">Orbweaver spider</name>
    <name type="synonym">Epeira ventricosa</name>
    <dbReference type="NCBI Taxonomy" id="182803"/>
    <lineage>
        <taxon>Eukaryota</taxon>
        <taxon>Metazoa</taxon>
        <taxon>Ecdysozoa</taxon>
        <taxon>Arthropoda</taxon>
        <taxon>Chelicerata</taxon>
        <taxon>Arachnida</taxon>
        <taxon>Araneae</taxon>
        <taxon>Araneomorphae</taxon>
        <taxon>Entelegynae</taxon>
        <taxon>Araneoidea</taxon>
        <taxon>Araneidae</taxon>
        <taxon>Araneus</taxon>
    </lineage>
</organism>
<sequence length="114" mass="12703">MSCSTGIVVKPSSRSWNMMDKLKKIFLTSSNSYCRVRKILSVTGVNCIIQDKGRNGLVLTSRMGFQVRNPIKLKICRVWGLLQAKLYAVDKRPPSDVMRKLGEGDATPGFVLVV</sequence>
<protein>
    <submittedName>
        <fullName evidence="1">Uncharacterized protein</fullName>
    </submittedName>
</protein>
<evidence type="ECO:0000313" key="1">
    <source>
        <dbReference type="EMBL" id="GBM14824.1"/>
    </source>
</evidence>